<evidence type="ECO:0000256" key="1">
    <source>
        <dbReference type="SAM" id="MobiDB-lite"/>
    </source>
</evidence>
<dbReference type="AlphaFoldDB" id="A0A158LZG7"/>
<dbReference type="PATRIC" id="fig|1331206.3.peg.3612"/>
<dbReference type="Proteomes" id="UP000026682">
    <property type="component" value="Unassembled WGS sequence"/>
</dbReference>
<gene>
    <name evidence="2" type="ORF">L497_2205</name>
</gene>
<name>A0A158LZG7_9BORD</name>
<proteinExistence type="predicted"/>
<dbReference type="EMBL" id="JFZZ01000148">
    <property type="protein sequence ID" value="KAK86602.1"/>
    <property type="molecule type" value="Genomic_DNA"/>
</dbReference>
<feature type="region of interest" description="Disordered" evidence="1">
    <location>
        <begin position="1"/>
        <end position="23"/>
    </location>
</feature>
<evidence type="ECO:0000313" key="3">
    <source>
        <dbReference type="Proteomes" id="UP000026682"/>
    </source>
</evidence>
<organism evidence="2 3">
    <name type="scientific">Bordetella holmesii CDC-H585-BH</name>
    <dbReference type="NCBI Taxonomy" id="1331206"/>
    <lineage>
        <taxon>Bacteria</taxon>
        <taxon>Pseudomonadati</taxon>
        <taxon>Pseudomonadota</taxon>
        <taxon>Betaproteobacteria</taxon>
        <taxon>Burkholderiales</taxon>
        <taxon>Alcaligenaceae</taxon>
        <taxon>Bordetella</taxon>
    </lineage>
</organism>
<sequence>MRNRACASTDADKRRSSRRFFSGQRLERRIQRYPLIEDEAGPS</sequence>
<comment type="caution">
    <text evidence="2">The sequence shown here is derived from an EMBL/GenBank/DDBJ whole genome shotgun (WGS) entry which is preliminary data.</text>
</comment>
<reference evidence="2 3" key="1">
    <citation type="submission" date="2014-03" db="EMBL/GenBank/DDBJ databases">
        <title>Genome sequence of Bordetella holmseii.</title>
        <authorList>
            <person name="Harvill E."/>
            <person name="Goodfield L.L."/>
            <person name="Ivanov Y."/>
            <person name="Meyer J.A."/>
            <person name="Newth C."/>
            <person name="Cassiday P."/>
            <person name="Tondella M.L."/>
            <person name="Liao P."/>
            <person name="Zimmerman J."/>
            <person name="Meert K."/>
            <person name="Wessel D."/>
            <person name="Berger J."/>
            <person name="Dean J.M."/>
            <person name="Holubkov R."/>
            <person name="Burr J."/>
            <person name="Liu T."/>
            <person name="Brinkac L.M."/>
            <person name="Sanka R."/>
            <person name="Kim M."/>
            <person name="Losada L."/>
        </authorList>
    </citation>
    <scope>NUCLEOTIDE SEQUENCE [LARGE SCALE GENOMIC DNA]</scope>
    <source>
        <strain evidence="2 3">CDC-H585-BH</strain>
    </source>
</reference>
<accession>A0A158LZG7</accession>
<evidence type="ECO:0000313" key="2">
    <source>
        <dbReference type="EMBL" id="KAK86602.1"/>
    </source>
</evidence>
<protein>
    <submittedName>
        <fullName evidence="2">Uncharacterized protein</fullName>
    </submittedName>
</protein>